<name>A0A4V1IWM2_9FUNG</name>
<sequence length="197" mass="21818">MRLASLVGSATAAIFASVAVAGLFVNALTPSDDAISPENLQALEDYEDGRFQMNPHFTIVQPEGTQSYIHRDRRGRIFSIEFFAADREIVREVAFEPRSDVGKYNCIEIMDFSQGREIPGTMALFRFDYDENNEKVIAYSVKTSKGWAFFSAQQNSNGANDMDVILQSTHKSFTLRNVQLWDGSGVSLALGRSVSGA</sequence>
<reference evidence="2" key="1">
    <citation type="journal article" date="2018" name="Nat. Microbiol.">
        <title>Leveraging single-cell genomics to expand the fungal tree of life.</title>
        <authorList>
            <person name="Ahrendt S.R."/>
            <person name="Quandt C.A."/>
            <person name="Ciobanu D."/>
            <person name="Clum A."/>
            <person name="Salamov A."/>
            <person name="Andreopoulos B."/>
            <person name="Cheng J.F."/>
            <person name="Woyke T."/>
            <person name="Pelin A."/>
            <person name="Henrissat B."/>
            <person name="Reynolds N.K."/>
            <person name="Benny G.L."/>
            <person name="Smith M.E."/>
            <person name="James T.Y."/>
            <person name="Grigoriev I.V."/>
        </authorList>
    </citation>
    <scope>NUCLEOTIDE SEQUENCE [LARGE SCALE GENOMIC DNA]</scope>
    <source>
        <strain evidence="2">RSA 1356</strain>
    </source>
</reference>
<dbReference type="EMBL" id="KZ992643">
    <property type="protein sequence ID" value="RKP08049.1"/>
    <property type="molecule type" value="Genomic_DNA"/>
</dbReference>
<proteinExistence type="predicted"/>
<evidence type="ECO:0000313" key="1">
    <source>
        <dbReference type="EMBL" id="RKP08049.1"/>
    </source>
</evidence>
<protein>
    <submittedName>
        <fullName evidence="1">Uncharacterized protein</fullName>
    </submittedName>
</protein>
<dbReference type="AlphaFoldDB" id="A0A4V1IWM2"/>
<dbReference type="Proteomes" id="UP000271241">
    <property type="component" value="Unassembled WGS sequence"/>
</dbReference>
<organism evidence="1 2">
    <name type="scientific">Thamnocephalis sphaerospora</name>
    <dbReference type="NCBI Taxonomy" id="78915"/>
    <lineage>
        <taxon>Eukaryota</taxon>
        <taxon>Fungi</taxon>
        <taxon>Fungi incertae sedis</taxon>
        <taxon>Zoopagomycota</taxon>
        <taxon>Zoopagomycotina</taxon>
        <taxon>Zoopagomycetes</taxon>
        <taxon>Zoopagales</taxon>
        <taxon>Sigmoideomycetaceae</taxon>
        <taxon>Thamnocephalis</taxon>
    </lineage>
</organism>
<gene>
    <name evidence="1" type="ORF">THASP1DRAFT_30133</name>
</gene>
<keyword evidence="2" id="KW-1185">Reference proteome</keyword>
<evidence type="ECO:0000313" key="2">
    <source>
        <dbReference type="Proteomes" id="UP000271241"/>
    </source>
</evidence>
<accession>A0A4V1IWM2</accession>